<dbReference type="EMBL" id="CP001188">
    <property type="protein sequence ID" value="ACK98793.1"/>
    <property type="molecule type" value="Genomic_DNA"/>
</dbReference>
<geneLocation type="plasmid" evidence="1 2">
    <name>pG9842_140</name>
</geneLocation>
<proteinExistence type="predicted"/>
<evidence type="ECO:0000313" key="2">
    <source>
        <dbReference type="Proteomes" id="UP000006744"/>
    </source>
</evidence>
<dbReference type="HOGENOM" id="CLU_690112_0_0_9"/>
<sequence>MSFFFGYVDVNNDMYVIAGNSSSDTSHTFPQNQWTKAASNVKSAVISNEDYNNACDGYIDMYNNLYIWRASKTPILIDTNVKQADSSEESKLVYVKNDNTLWIVDTSGPYRRQIASNVDYAVSANNQIAYKSLDGRGYFSTYTSWGSSPNAGFVDIGAVQDVAVAGSNGGSGRYMYIDTIGTLYGSTSPTSNFSRISYGVKSVRKLGSGSIYLTVSNDLYKDTELIARNVMDYWDNITYGGTIYGIFYTTIDNPTVLKAAKFSGVPPTPPTPIKKLGSSYNDNLAYIRIEVSASDDGITFGSYAFFDPSNLPQKRFLKFRVILDGGTQMGEKKVFEFDQANPETKLALNEFVSSINTNVQVSAVYKIDGIKNDNYTDGVLFEIPVDRTKYKSIAKIEVV</sequence>
<organism evidence="1 2">
    <name type="scientific">Bacillus cereus (strain G9842)</name>
    <dbReference type="NCBI Taxonomy" id="405531"/>
    <lineage>
        <taxon>Bacteria</taxon>
        <taxon>Bacillati</taxon>
        <taxon>Bacillota</taxon>
        <taxon>Bacilli</taxon>
        <taxon>Bacillales</taxon>
        <taxon>Bacillaceae</taxon>
        <taxon>Bacillus</taxon>
        <taxon>Bacillus cereus group</taxon>
    </lineage>
</organism>
<reference evidence="1 2" key="1">
    <citation type="submission" date="2008-10" db="EMBL/GenBank/DDBJ databases">
        <title>Genome sequence of Bacillus cereus G9842.</title>
        <authorList>
            <person name="Dodson R.J."/>
            <person name="Durkin A.S."/>
            <person name="Rosovitz M.J."/>
            <person name="Rasko D.A."/>
            <person name="Hoffmaster A."/>
            <person name="Ravel J."/>
            <person name="Sutton G."/>
        </authorList>
    </citation>
    <scope>NUCLEOTIDE SEQUENCE [LARGE SCALE GENOMIC DNA]</scope>
    <source>
        <strain evidence="1 2">G9842</strain>
        <plasmid evidence="1 2">pG9842_140</plasmid>
    </source>
</reference>
<name>B7IZI7_BACC2</name>
<dbReference type="RefSeq" id="WP_000007493.1">
    <property type="nucleotide sequence ID" value="NC_011774.1"/>
</dbReference>
<evidence type="ECO:0000313" key="1">
    <source>
        <dbReference type="EMBL" id="ACK98793.1"/>
    </source>
</evidence>
<dbReference type="Proteomes" id="UP000006744">
    <property type="component" value="Plasmid pG9842_140"/>
</dbReference>
<gene>
    <name evidence="1" type="ordered locus">BCG9842_A0114</name>
</gene>
<accession>B7IZI7</accession>
<dbReference type="KEGG" id="bcg:BCG9842_A0114"/>
<dbReference type="AlphaFoldDB" id="B7IZI7"/>
<protein>
    <submittedName>
        <fullName evidence="1">Uncharacterized protein</fullName>
    </submittedName>
</protein>
<keyword evidence="1" id="KW-0614">Plasmid</keyword>